<sequence length="394" mass="42329">MKRIELDVDSTVLTASFDPAARYIGPIAPVKLQVAGHAQARQLLIDIELIVFGVSPALSDDSGSYRPAWRLQGQLASTAWIPSSSWPPVSQPDETIEAAITDVAEASAVDLAYQLTLTQPPIQIKEDTAWLKYLPPGPAREADHGNIVDGTTLTDKLCDALNDWLTETFPVSTVEATGETACHGSVGHFGPVEPYVLERSGQADLAVDATLLGRADDSPNTGSEPTTQLFLYGERFGTWVLHRQRTQILKPPHKDAPAPKQVTSEVVIAPTADALIQQCDLTPTEKRLFEQVGILPPATLWPAQGIATPQEATPDINTVITSDGTASAPSTALDLSGVPDRPRKHLQAITQLAEQGKLDATDTDLLLKTARQLSKAKTQGKPVTKTAARTVIRR</sequence>
<dbReference type="EMBL" id="VIFK01000545">
    <property type="protein sequence ID" value="TQE92852.1"/>
    <property type="molecule type" value="Genomic_DNA"/>
</dbReference>
<dbReference type="Proteomes" id="UP000315400">
    <property type="component" value="Unassembled WGS sequence"/>
</dbReference>
<organism evidence="1 2">
    <name type="scientific">Spiribacter salinus</name>
    <dbReference type="NCBI Taxonomy" id="1335746"/>
    <lineage>
        <taxon>Bacteria</taxon>
        <taxon>Pseudomonadati</taxon>
        <taxon>Pseudomonadota</taxon>
        <taxon>Gammaproteobacteria</taxon>
        <taxon>Chromatiales</taxon>
        <taxon>Ectothiorhodospiraceae</taxon>
        <taxon>Spiribacter</taxon>
    </lineage>
</organism>
<reference evidence="1 2" key="1">
    <citation type="submission" date="2019-06" db="EMBL/GenBank/DDBJ databases">
        <title>Metagenome assembled Genome of Spiribacter salinus SL48-SHIP from the microbial mat of Salt Lake 48 (Novosibirsk region, Russia).</title>
        <authorList>
            <person name="Shipova A."/>
            <person name="Rozanov A.S."/>
            <person name="Bryanskaya A.V."/>
            <person name="Peltek S.E."/>
        </authorList>
    </citation>
    <scope>NUCLEOTIDE SEQUENCE [LARGE SCALE GENOMIC DNA]</scope>
    <source>
        <strain evidence="1">SL48-SHIP-2</strain>
    </source>
</reference>
<protein>
    <submittedName>
        <fullName evidence="1">Uncharacterized protein</fullName>
    </submittedName>
</protein>
<evidence type="ECO:0000313" key="2">
    <source>
        <dbReference type="Proteomes" id="UP000315400"/>
    </source>
</evidence>
<name>A0A540V7Z1_9GAMM</name>
<evidence type="ECO:0000313" key="1">
    <source>
        <dbReference type="EMBL" id="TQE92852.1"/>
    </source>
</evidence>
<accession>A0A540V7Z1</accession>
<gene>
    <name evidence="1" type="ORF">FKY71_18920</name>
</gene>
<dbReference type="AlphaFoldDB" id="A0A540V7Z1"/>
<comment type="caution">
    <text evidence="1">The sequence shown here is derived from an EMBL/GenBank/DDBJ whole genome shotgun (WGS) entry which is preliminary data.</text>
</comment>
<proteinExistence type="predicted"/>